<keyword evidence="6" id="KW-1185">Reference proteome</keyword>
<dbReference type="RefSeq" id="WP_343990597.1">
    <property type="nucleotide sequence ID" value="NZ_BAAANB010000020.1"/>
</dbReference>
<keyword evidence="2 5" id="KW-0238">DNA-binding</keyword>
<reference evidence="5 6" key="1">
    <citation type="journal article" date="2019" name="Int. J. Syst. Evol. Microbiol.">
        <title>The Global Catalogue of Microorganisms (GCM) 10K type strain sequencing project: providing services to taxonomists for standard genome sequencing and annotation.</title>
        <authorList>
            <consortium name="The Broad Institute Genomics Platform"/>
            <consortium name="The Broad Institute Genome Sequencing Center for Infectious Disease"/>
            <person name="Wu L."/>
            <person name="Ma J."/>
        </authorList>
    </citation>
    <scope>NUCLEOTIDE SEQUENCE [LARGE SCALE GENOMIC DNA]</scope>
    <source>
        <strain evidence="5 6">JCM 14283</strain>
    </source>
</reference>
<dbReference type="PROSITE" id="PS50932">
    <property type="entry name" value="HTH_LACI_2"/>
    <property type="match status" value="1"/>
</dbReference>
<dbReference type="SUPFAM" id="SSF47413">
    <property type="entry name" value="lambda repressor-like DNA-binding domains"/>
    <property type="match status" value="1"/>
</dbReference>
<dbReference type="InterPro" id="IPR010982">
    <property type="entry name" value="Lambda_DNA-bd_dom_sf"/>
</dbReference>
<evidence type="ECO:0000313" key="6">
    <source>
        <dbReference type="Proteomes" id="UP001501285"/>
    </source>
</evidence>
<evidence type="ECO:0000256" key="3">
    <source>
        <dbReference type="ARBA" id="ARBA00023163"/>
    </source>
</evidence>
<dbReference type="EMBL" id="BAAANB010000020">
    <property type="protein sequence ID" value="GAA2029543.1"/>
    <property type="molecule type" value="Genomic_DNA"/>
</dbReference>
<dbReference type="PANTHER" id="PTHR30146:SF153">
    <property type="entry name" value="LACTOSE OPERON REPRESSOR"/>
    <property type="match status" value="1"/>
</dbReference>
<dbReference type="PANTHER" id="PTHR30146">
    <property type="entry name" value="LACI-RELATED TRANSCRIPTIONAL REPRESSOR"/>
    <property type="match status" value="1"/>
</dbReference>
<evidence type="ECO:0000259" key="4">
    <source>
        <dbReference type="PROSITE" id="PS50932"/>
    </source>
</evidence>
<dbReference type="GO" id="GO:0003677">
    <property type="term" value="F:DNA binding"/>
    <property type="evidence" value="ECO:0007669"/>
    <property type="project" value="UniProtKB-KW"/>
</dbReference>
<sequence>MAVTLQQVATLAGVSLATASRVLNRSSRHPREDITERVRAAAAQLGYVPNAQAQALARSSTALVGLVVHDIDDPYFATIAAGVQATAQAAGKQTLLACTYRDPDLECAAIESFAAHRTEAIVLAGSRRSSPASATDRLVALCTAYEHNGGRVALIGQPLHGFSAVVPENRSGARQLVRELLRAGHRRFVVVAGPKWLRTSTDRADAFEAEVRRHATGEDAYDGVELLPRVVTDFTRDGAHSGVAHLLEALHGGPGSSLPLCILAVSDVMALGVLAACRDHGVPVPDAVGVAGFDDIKTLRDTAPSLTTVHLDLQGMGAEAARLALAAPGDAPSTASFPATVVLRDSTRLVRGLPA</sequence>
<keyword evidence="3" id="KW-0804">Transcription</keyword>
<dbReference type="CDD" id="cd06267">
    <property type="entry name" value="PBP1_LacI_sugar_binding-like"/>
    <property type="match status" value="1"/>
</dbReference>
<accession>A0ABN2U4X7</accession>
<evidence type="ECO:0000256" key="2">
    <source>
        <dbReference type="ARBA" id="ARBA00023125"/>
    </source>
</evidence>
<dbReference type="InterPro" id="IPR046335">
    <property type="entry name" value="LacI/GalR-like_sensor"/>
</dbReference>
<evidence type="ECO:0000256" key="1">
    <source>
        <dbReference type="ARBA" id="ARBA00023015"/>
    </source>
</evidence>
<keyword evidence="1" id="KW-0805">Transcription regulation</keyword>
<dbReference type="InterPro" id="IPR000843">
    <property type="entry name" value="HTH_LacI"/>
</dbReference>
<dbReference type="Gene3D" id="3.40.50.2300">
    <property type="match status" value="2"/>
</dbReference>
<organism evidence="5 6">
    <name type="scientific">Terrabacter terrae</name>
    <dbReference type="NCBI Taxonomy" id="318434"/>
    <lineage>
        <taxon>Bacteria</taxon>
        <taxon>Bacillati</taxon>
        <taxon>Actinomycetota</taxon>
        <taxon>Actinomycetes</taxon>
        <taxon>Micrococcales</taxon>
        <taxon>Intrasporangiaceae</taxon>
        <taxon>Terrabacter</taxon>
    </lineage>
</organism>
<evidence type="ECO:0000313" key="5">
    <source>
        <dbReference type="EMBL" id="GAA2029543.1"/>
    </source>
</evidence>
<proteinExistence type="predicted"/>
<dbReference type="InterPro" id="IPR028082">
    <property type="entry name" value="Peripla_BP_I"/>
</dbReference>
<dbReference type="Pfam" id="PF13377">
    <property type="entry name" value="Peripla_BP_3"/>
    <property type="match status" value="1"/>
</dbReference>
<dbReference type="Proteomes" id="UP001501285">
    <property type="component" value="Unassembled WGS sequence"/>
</dbReference>
<dbReference type="SMART" id="SM00354">
    <property type="entry name" value="HTH_LACI"/>
    <property type="match status" value="1"/>
</dbReference>
<feature type="domain" description="HTH lacI-type" evidence="4">
    <location>
        <begin position="3"/>
        <end position="58"/>
    </location>
</feature>
<dbReference type="SUPFAM" id="SSF53822">
    <property type="entry name" value="Periplasmic binding protein-like I"/>
    <property type="match status" value="1"/>
</dbReference>
<dbReference type="Pfam" id="PF00356">
    <property type="entry name" value="LacI"/>
    <property type="match status" value="1"/>
</dbReference>
<dbReference type="Gene3D" id="1.10.260.40">
    <property type="entry name" value="lambda repressor-like DNA-binding domains"/>
    <property type="match status" value="1"/>
</dbReference>
<dbReference type="CDD" id="cd01392">
    <property type="entry name" value="HTH_LacI"/>
    <property type="match status" value="1"/>
</dbReference>
<name>A0ABN2U4X7_9MICO</name>
<gene>
    <name evidence="5" type="ORF">GCM10009740_18960</name>
</gene>
<protein>
    <submittedName>
        <fullName evidence="5">LacI family DNA-binding transcriptional regulator</fullName>
    </submittedName>
</protein>
<comment type="caution">
    <text evidence="5">The sequence shown here is derived from an EMBL/GenBank/DDBJ whole genome shotgun (WGS) entry which is preliminary data.</text>
</comment>